<dbReference type="GO" id="GO:0004674">
    <property type="term" value="F:protein serine/threonine kinase activity"/>
    <property type="evidence" value="ECO:0007669"/>
    <property type="project" value="TreeGrafter"/>
</dbReference>
<keyword evidence="3" id="KW-1185">Reference proteome</keyword>
<dbReference type="GO" id="GO:0005524">
    <property type="term" value="F:ATP binding"/>
    <property type="evidence" value="ECO:0007669"/>
    <property type="project" value="InterPro"/>
</dbReference>
<dbReference type="HOGENOM" id="CLU_000288_7_8_1"/>
<dbReference type="Gene3D" id="1.10.510.10">
    <property type="entry name" value="Transferase(Phosphotransferase) domain 1"/>
    <property type="match status" value="1"/>
</dbReference>
<dbReference type="SUPFAM" id="SSF56112">
    <property type="entry name" value="Protein kinase-like (PK-like)"/>
    <property type="match status" value="1"/>
</dbReference>
<dbReference type="PROSITE" id="PS50011">
    <property type="entry name" value="PROTEIN_KINASE_DOM"/>
    <property type="match status" value="1"/>
</dbReference>
<dbReference type="InterPro" id="IPR051681">
    <property type="entry name" value="Ser/Thr_Kinases-Pseudokinases"/>
</dbReference>
<reference evidence="2 3" key="1">
    <citation type="submission" date="2014-02" db="EMBL/GenBank/DDBJ databases">
        <title>Single nucleus genome sequencing reveals high similarity among nuclei of an endomycorrhizal fungus.</title>
        <authorList>
            <person name="Lin K."/>
            <person name="Geurts R."/>
            <person name="Zhang Z."/>
            <person name="Limpens E."/>
            <person name="Saunders D.G."/>
            <person name="Mu D."/>
            <person name="Pang E."/>
            <person name="Cao H."/>
            <person name="Cha H."/>
            <person name="Lin T."/>
            <person name="Zhou Q."/>
            <person name="Shang Y."/>
            <person name="Li Y."/>
            <person name="Ivanov S."/>
            <person name="Sharma T."/>
            <person name="Velzen R.V."/>
            <person name="Ruijter N.D."/>
            <person name="Aanen D.K."/>
            <person name="Win J."/>
            <person name="Kamoun S."/>
            <person name="Bisseling T."/>
            <person name="Huang S."/>
        </authorList>
    </citation>
    <scope>NUCLEOTIDE SEQUENCE [LARGE SCALE GENOMIC DNA]</scope>
    <source>
        <strain evidence="3">DAOM197198w</strain>
    </source>
</reference>
<evidence type="ECO:0000313" key="2">
    <source>
        <dbReference type="EMBL" id="EXX52932.1"/>
    </source>
</evidence>
<comment type="caution">
    <text evidence="2">The sequence shown here is derived from an EMBL/GenBank/DDBJ whole genome shotgun (WGS) entry which is preliminary data.</text>
</comment>
<feature type="domain" description="Protein kinase" evidence="1">
    <location>
        <begin position="1052"/>
        <end position="1325"/>
    </location>
</feature>
<gene>
    <name evidence="2" type="ORF">RirG_248650</name>
</gene>
<evidence type="ECO:0000259" key="1">
    <source>
        <dbReference type="PROSITE" id="PS50011"/>
    </source>
</evidence>
<dbReference type="EMBL" id="JEMT01029158">
    <property type="protein sequence ID" value="EXX52932.1"/>
    <property type="molecule type" value="Genomic_DNA"/>
</dbReference>
<dbReference type="PANTHER" id="PTHR44329:SF289">
    <property type="entry name" value="SERINE_THREONINE-PROTEIN KINASE VIK"/>
    <property type="match status" value="1"/>
</dbReference>
<dbReference type="InterPro" id="IPR000719">
    <property type="entry name" value="Prot_kinase_dom"/>
</dbReference>
<evidence type="ECO:0000313" key="3">
    <source>
        <dbReference type="Proteomes" id="UP000022910"/>
    </source>
</evidence>
<dbReference type="InterPro" id="IPR001245">
    <property type="entry name" value="Ser-Thr/Tyr_kinase_cat_dom"/>
</dbReference>
<protein>
    <submittedName>
        <fullName evidence="2">Ypk2p</fullName>
    </submittedName>
</protein>
<dbReference type="Gene3D" id="1.10.10.1010">
    <property type="entry name" value="Intein homing endonuclease, domain IV"/>
    <property type="match status" value="8"/>
</dbReference>
<dbReference type="SUPFAM" id="SSF101898">
    <property type="entry name" value="NHL repeat"/>
    <property type="match status" value="1"/>
</dbReference>
<organism evidence="2 3">
    <name type="scientific">Rhizophagus irregularis (strain DAOM 197198w)</name>
    <name type="common">Glomus intraradices</name>
    <dbReference type="NCBI Taxonomy" id="1432141"/>
    <lineage>
        <taxon>Eukaryota</taxon>
        <taxon>Fungi</taxon>
        <taxon>Fungi incertae sedis</taxon>
        <taxon>Mucoromycota</taxon>
        <taxon>Glomeromycotina</taxon>
        <taxon>Glomeromycetes</taxon>
        <taxon>Glomerales</taxon>
        <taxon>Glomeraceae</taxon>
        <taxon>Rhizophagus</taxon>
    </lineage>
</organism>
<sequence>MNFFIKKLFKSLHIKKCKICEICEYACHAMYFQRNFKNWTSGNSDIDKFIQNNQLSVHKDNEISHVLEWISYDRLYNIKYIAKDEFGEIYRANWIDGNIKSYVSVTYQNCVTYQNWERHNKHMVVVLKSLNNLKNITTEIENEIYKPYGITQNPATKNYIMVLNYNKCKKCDTICNAILFKHKFIDWTSGSNDIDKFIQNIQLSVHNYYEMSHVLEWIPYDRLYDIKYISKDEFGKIYQANWIDGYIVIRDYKTQNLIRYNRNMFVVLKRLNNLKNITTEIKSENYYKPYGITQDPETKNYIMVLNNIKCKKCNRICNAIHFQHKFIDWTSGNNDIDKFIQDTQLSEHTFYWVTNALEWIPYDKMYNIKYISKDEFGEIYRANWIDGYIYNWNNTNKNWMRKYQNMFVVLKRLNNLKNITTEIENKYYCKPYGITQDPETKNYIIVLKNIKCKKCNGICKAIHFQHKFIDWTSGNNDIDKFIQDTQLSVHNNINIKVSQALEWIPYDRFYDIKYISKDKFGEIYRANWIDGEIEYWDNGNWKRYNQNMFVVLKSLNNLKNITNEIENEVYKPYGISQDPKTKNYILVLNYKCKKCNRICNAIHFQHKFIDWTSGNNDIDKFIQDTQLSEHTDLVNNALEWIPYDRLIYITKDEFGKIYQANWIDGEIEYWDNGNWKRNNLNIFVVLRSLNNLKNITTEIENEVYKPCGITQDPETKNYIMVLNYECNECDDICNAIHFQHKFIDWTSGNNDIDKFIQDTQLSEHTDLVNNALEWIPYDRLYNIVKDEFGKIYQANWIDGEIEYWDNGNWKRYNLNIFVGLRSLNNLKNITIEIENEVNKPCGITQDPETKNYIMVLNYYKCKKCNGICNAIHFQHKFIDWTSGNNDIDKFIQDTQLSVHKDIEISHALEWIPYDRLYNIVKDEFGKIYQANWIDGEIEYWDNGNWKRYNQHMFVVLGSLNNLKNITTEIENGVYKPCGITQDPETKNYIMVFNNNKCKKCNRICIAIHFQHKFIDWTSDNNNIDKFIQDTQLSVHNKIEISQALEWVPHDRFYNINYIAKGGFGKVYRANWIDGNLINWDNENQNWMRYNQNMFVALKSLNNSKNVPLEFMNEIILHNKGGIDNDFIVRFYGITQDPETKNYMMVLDYAEGGSLRNYLDKEYNKHNWDKKIVYLRYIIDGLKCIHEKELVHRDLHIGNILKFKNKTAITDMGLCKPANYNALENTNNNIYGVLPYIAPEILRGQNYSKAADIYSYGIIMYEVISGLPPYYHLSHDNNLAIKICQGLRPRFSIEVPQLIVQLIKRCLDANPLNRPIAKEINSILYIWKYISTNEQSKILQAQINKINKYSLDSCITPINLGISNNTHSGAIYTSRLLDFNSLPEPKNSDDYYEQYDNIISKEFSDSLQIDISQLNNTHSGAIYTSRLLDFNSLPEPKNSDDYYEQYDNIISKEFSDSLQIDISQLNIN</sequence>
<dbReference type="PANTHER" id="PTHR44329">
    <property type="entry name" value="SERINE/THREONINE-PROTEIN KINASE TNNI3K-RELATED"/>
    <property type="match status" value="1"/>
</dbReference>
<proteinExistence type="predicted"/>
<dbReference type="Pfam" id="PF07714">
    <property type="entry name" value="PK_Tyr_Ser-Thr"/>
    <property type="match status" value="1"/>
</dbReference>
<dbReference type="Proteomes" id="UP000022910">
    <property type="component" value="Unassembled WGS sequence"/>
</dbReference>
<accession>A0A015I762</accession>
<name>A0A015I762_RHIIW</name>
<dbReference type="InterPro" id="IPR011009">
    <property type="entry name" value="Kinase-like_dom_sf"/>
</dbReference>